<sequence>MNNTHELSKLLINDYSRKTNEFSVIINELKELLKVYSTTNQQSNHDSNTPLIRQYIKDHNLNKDDEVILIILLIGQIYEIQKEYSNISNYLTNKSVKFNERKFNGIYYTDFNIAKKITGDIINKTNNYKDIYDKKVLEPCVGTGVFIFAYLQSINELRDLSKEDFKQIISNIYVADNDNEALELFEFMFSIYTYYFHSINLYSIWGINNICNTGLVYRNLDEDIKPIKIEQAFNIKEKFDIVFTNPPYKLFKIEKDKYLENEHMYNKHKEINTKIVSRMKKFENLHYSLEGTLNLYKIFMEEIVKNYTKKDSEIGLLVPSNPLSDKTCTRLRKWLLNNFKINHIYLIPENNNFFVDVSQSFMIISISKEGQTDKIKLYRDISDNHKLKSNKAIEIDINTIRELSEHQFIFSLDRKSWNILKKMSKYTKIKDIDYILNYRGELDVSKFKDYFKPYNDNETPLVRGNAINSFKLNEKKITESVDILDIKQNYNSRKLYADNQDRIACQQIVNSNTKHRLKFSYVPKNHSLANSCNYISLKENKPDYITLYTLLGILNSSIMNWRFKSTSTNNHINNYELDDLMINLNEIEKAKFYEIDKLVQKVVNNEEDDWSYLDYVVFRLFNLEIQEVMKILVDENEPIDYIKRVLSHFESELIINEAISRIQTTNNSVLNHEQKNKIKAIIGSSQAVNENEANQLAETADNTEFILNILTLFHELYNKSVLNHTHFKLSELDLEMIKNVPPGGNWKFIPYNTMKKSKRLMNIYNSGGRTTLYGRIDPDKPSYTISTYFNRPGNGTYVHPYEDRVITIREAARLQSFPDDFIFLGSKTSILKQVGNAVPPVLAYNIGKHLKEQFDINNAIDLFAGAGGLSLGLQQSGINISVANDNSEMACKTYKVNHPNTKVITGDISEESTKQKIFDTNKKIDLICGGPPCQGYSHAGKRIIDDPRNLLFREFITFVNYFKPKVILMENVEGLLTINNGKTYNSIIDLFNEMGYKTEGAKVNAANYGAPQKRKRVLIIGIREDIYTGANYIPSGVFNTTNVGDNFDLLKENHLNPITSWEAIGDLYDKQYLSLYQLYMKKIISFEDLINLKSMDAKTN</sequence>
<keyword evidence="1 5" id="KW-0489">Methyltransferase</keyword>
<comment type="catalytic activity">
    <reaction evidence="7">
        <text>a 2'-deoxycytidine in DNA + S-adenosyl-L-methionine = a 5-methyl-2'-deoxycytidine in DNA + S-adenosyl-L-homocysteine + H(+)</text>
        <dbReference type="Rhea" id="RHEA:13681"/>
        <dbReference type="Rhea" id="RHEA-COMP:11369"/>
        <dbReference type="Rhea" id="RHEA-COMP:11370"/>
        <dbReference type="ChEBI" id="CHEBI:15378"/>
        <dbReference type="ChEBI" id="CHEBI:57856"/>
        <dbReference type="ChEBI" id="CHEBI:59789"/>
        <dbReference type="ChEBI" id="CHEBI:85452"/>
        <dbReference type="ChEBI" id="CHEBI:85454"/>
        <dbReference type="EC" id="2.1.1.37"/>
    </reaction>
</comment>
<dbReference type="Gene3D" id="3.90.120.10">
    <property type="entry name" value="DNA Methylase, subunit A, domain 2"/>
    <property type="match status" value="1"/>
</dbReference>
<dbReference type="InterPro" id="IPR002052">
    <property type="entry name" value="DNA_methylase_N6_adenine_CS"/>
</dbReference>
<keyword evidence="4" id="KW-0680">Restriction system</keyword>
<evidence type="ECO:0000256" key="3">
    <source>
        <dbReference type="ARBA" id="ARBA00022691"/>
    </source>
</evidence>
<dbReference type="InterPro" id="IPR001525">
    <property type="entry name" value="C5_MeTfrase"/>
</dbReference>
<reference evidence="8 9" key="1">
    <citation type="submission" date="2024-06" db="EMBL/GenBank/DDBJ databases">
        <title>Genomic Encyclopedia of Type Strains, Phase IV (KMG-IV): sequencing the most valuable type-strain genomes for metagenomic binning, comparative biology and taxonomic classification.</title>
        <authorList>
            <person name="Goeker M."/>
        </authorList>
    </citation>
    <scope>NUCLEOTIDE SEQUENCE [LARGE SCALE GENOMIC DNA]</scope>
    <source>
        <strain evidence="8 9">DSM 23520</strain>
    </source>
</reference>
<gene>
    <name evidence="8" type="ORF">ABID56_001574</name>
</gene>
<dbReference type="GO" id="GO:0032259">
    <property type="term" value="P:methylation"/>
    <property type="evidence" value="ECO:0007669"/>
    <property type="project" value="UniProtKB-KW"/>
</dbReference>
<dbReference type="InterPro" id="IPR029063">
    <property type="entry name" value="SAM-dependent_MTases_sf"/>
</dbReference>
<dbReference type="Pfam" id="PF00145">
    <property type="entry name" value="DNA_methylase"/>
    <property type="match status" value="2"/>
</dbReference>
<keyword evidence="2 5" id="KW-0808">Transferase</keyword>
<keyword evidence="9" id="KW-1185">Reference proteome</keyword>
<evidence type="ECO:0000256" key="6">
    <source>
        <dbReference type="RuleBase" id="RU000416"/>
    </source>
</evidence>
<dbReference type="Gene3D" id="3.40.50.150">
    <property type="entry name" value="Vaccinia Virus protein VP39"/>
    <property type="match status" value="2"/>
</dbReference>
<evidence type="ECO:0000256" key="1">
    <source>
        <dbReference type="ARBA" id="ARBA00022603"/>
    </source>
</evidence>
<dbReference type="PROSITE" id="PS51679">
    <property type="entry name" value="SAM_MT_C5"/>
    <property type="match status" value="1"/>
</dbReference>
<comment type="caution">
    <text evidence="8">The sequence shown here is derived from an EMBL/GenBank/DDBJ whole genome shotgun (WGS) entry which is preliminary data.</text>
</comment>
<protein>
    <recommendedName>
        <fullName evidence="7">Cytosine-specific methyltransferase</fullName>
        <ecNumber evidence="7">2.1.1.37</ecNumber>
    </recommendedName>
</protein>
<name>A0ABV2KV72_9BACI</name>
<dbReference type="GO" id="GO:0008168">
    <property type="term" value="F:methyltransferase activity"/>
    <property type="evidence" value="ECO:0007669"/>
    <property type="project" value="UniProtKB-KW"/>
</dbReference>
<dbReference type="InterPro" id="IPR018117">
    <property type="entry name" value="C5_DNA_meth_AS"/>
</dbReference>
<dbReference type="EC" id="2.1.1.37" evidence="7"/>
<dbReference type="PANTHER" id="PTHR10629:SF52">
    <property type="entry name" value="DNA (CYTOSINE-5)-METHYLTRANSFERASE 1"/>
    <property type="match status" value="1"/>
</dbReference>
<evidence type="ECO:0000256" key="2">
    <source>
        <dbReference type="ARBA" id="ARBA00022679"/>
    </source>
</evidence>
<dbReference type="InterPro" id="IPR050390">
    <property type="entry name" value="C5-Methyltransferase"/>
</dbReference>
<comment type="similarity">
    <text evidence="5 6">Belongs to the class I-like SAM-binding methyltransferase superfamily. C5-methyltransferase family.</text>
</comment>
<dbReference type="RefSeq" id="WP_354220047.1">
    <property type="nucleotide sequence ID" value="NZ_JBEPMX010000007.1"/>
</dbReference>
<feature type="active site" evidence="5">
    <location>
        <position position="933"/>
    </location>
</feature>
<proteinExistence type="inferred from homology"/>
<dbReference type="PROSITE" id="PS00092">
    <property type="entry name" value="N6_MTASE"/>
    <property type="match status" value="1"/>
</dbReference>
<evidence type="ECO:0000313" key="9">
    <source>
        <dbReference type="Proteomes" id="UP001549167"/>
    </source>
</evidence>
<dbReference type="Proteomes" id="UP001549167">
    <property type="component" value="Unassembled WGS sequence"/>
</dbReference>
<evidence type="ECO:0000313" key="8">
    <source>
        <dbReference type="EMBL" id="MET3683479.1"/>
    </source>
</evidence>
<dbReference type="NCBIfam" id="TIGR00675">
    <property type="entry name" value="dcm"/>
    <property type="match status" value="1"/>
</dbReference>
<evidence type="ECO:0000256" key="5">
    <source>
        <dbReference type="PROSITE-ProRule" id="PRU01016"/>
    </source>
</evidence>
<dbReference type="PROSITE" id="PS00095">
    <property type="entry name" value="C5_MTASE_2"/>
    <property type="match status" value="1"/>
</dbReference>
<dbReference type="SUPFAM" id="SSF53335">
    <property type="entry name" value="S-adenosyl-L-methionine-dependent methyltransferases"/>
    <property type="match status" value="3"/>
</dbReference>
<organism evidence="8 9">
    <name type="scientific">Alkalibacillus flavidus</name>
    <dbReference type="NCBI Taxonomy" id="546021"/>
    <lineage>
        <taxon>Bacteria</taxon>
        <taxon>Bacillati</taxon>
        <taxon>Bacillota</taxon>
        <taxon>Bacilli</taxon>
        <taxon>Bacillales</taxon>
        <taxon>Bacillaceae</taxon>
        <taxon>Alkalibacillus</taxon>
    </lineage>
</organism>
<keyword evidence="3 5" id="KW-0949">S-adenosyl-L-methionine</keyword>
<dbReference type="PRINTS" id="PR00105">
    <property type="entry name" value="C5METTRFRASE"/>
</dbReference>
<accession>A0ABV2KV72</accession>
<dbReference type="InterPro" id="IPR031303">
    <property type="entry name" value="C5_meth_CS"/>
</dbReference>
<dbReference type="PANTHER" id="PTHR10629">
    <property type="entry name" value="CYTOSINE-SPECIFIC METHYLTRANSFERASE"/>
    <property type="match status" value="1"/>
</dbReference>
<dbReference type="EMBL" id="JBEPMX010000007">
    <property type="protein sequence ID" value="MET3683479.1"/>
    <property type="molecule type" value="Genomic_DNA"/>
</dbReference>
<dbReference type="PROSITE" id="PS00094">
    <property type="entry name" value="C5_MTASE_1"/>
    <property type="match status" value="1"/>
</dbReference>
<evidence type="ECO:0000256" key="7">
    <source>
        <dbReference type="RuleBase" id="RU000417"/>
    </source>
</evidence>
<evidence type="ECO:0000256" key="4">
    <source>
        <dbReference type="ARBA" id="ARBA00022747"/>
    </source>
</evidence>